<dbReference type="Proteomes" id="UP000198703">
    <property type="component" value="Unassembled WGS sequence"/>
</dbReference>
<name>A0A1H3YUR1_9RHOB</name>
<keyword evidence="4" id="KW-1185">Reference proteome</keyword>
<dbReference type="Gene3D" id="3.40.50.720">
    <property type="entry name" value="NAD(P)-binding Rossmann-like Domain"/>
    <property type="match status" value="1"/>
</dbReference>
<dbReference type="InterPro" id="IPR036291">
    <property type="entry name" value="NAD(P)-bd_dom_sf"/>
</dbReference>
<dbReference type="Pfam" id="PF13478">
    <property type="entry name" value="XdhC_C"/>
    <property type="match status" value="1"/>
</dbReference>
<evidence type="ECO:0000259" key="1">
    <source>
        <dbReference type="Pfam" id="PF02625"/>
    </source>
</evidence>
<dbReference type="InterPro" id="IPR027051">
    <property type="entry name" value="XdhC_Rossmann_dom"/>
</dbReference>
<gene>
    <name evidence="3" type="ORF">SAMN05444370_103260</name>
</gene>
<proteinExistence type="predicted"/>
<organism evidence="3 4">
    <name type="scientific">Rubrimonas cliftonensis</name>
    <dbReference type="NCBI Taxonomy" id="89524"/>
    <lineage>
        <taxon>Bacteria</taxon>
        <taxon>Pseudomonadati</taxon>
        <taxon>Pseudomonadota</taxon>
        <taxon>Alphaproteobacteria</taxon>
        <taxon>Rhodobacterales</taxon>
        <taxon>Paracoccaceae</taxon>
        <taxon>Rubrimonas</taxon>
    </lineage>
</organism>
<dbReference type="PANTHER" id="PTHR30388:SF6">
    <property type="entry name" value="XANTHINE DEHYDROGENASE SUBUNIT A-RELATED"/>
    <property type="match status" value="1"/>
</dbReference>
<dbReference type="RefSeq" id="WP_093250730.1">
    <property type="nucleotide sequence ID" value="NZ_FNQM01000003.1"/>
</dbReference>
<dbReference type="InterPro" id="IPR003777">
    <property type="entry name" value="XdhC_CoxI"/>
</dbReference>
<evidence type="ECO:0000259" key="2">
    <source>
        <dbReference type="Pfam" id="PF13478"/>
    </source>
</evidence>
<dbReference type="NCBIfam" id="TIGR02964">
    <property type="entry name" value="xanthine_xdhC"/>
    <property type="match status" value="1"/>
</dbReference>
<dbReference type="SUPFAM" id="SSF51735">
    <property type="entry name" value="NAD(P)-binding Rossmann-fold domains"/>
    <property type="match status" value="1"/>
</dbReference>
<feature type="domain" description="XdhC Rossmann" evidence="2">
    <location>
        <begin position="110"/>
        <end position="250"/>
    </location>
</feature>
<dbReference type="InterPro" id="IPR052698">
    <property type="entry name" value="MoCofactor_Util/Proc"/>
</dbReference>
<accession>A0A1H3YUR1</accession>
<protein>
    <submittedName>
        <fullName evidence="3">Molybdenum cofactor sulfurylase</fullName>
    </submittedName>
</protein>
<dbReference type="EMBL" id="FNQM01000003">
    <property type="protein sequence ID" value="SEA15293.1"/>
    <property type="molecule type" value="Genomic_DNA"/>
</dbReference>
<dbReference type="Pfam" id="PF02625">
    <property type="entry name" value="XdhC_CoxI"/>
    <property type="match status" value="1"/>
</dbReference>
<sequence>MAAERAAWVLATIEAAEGSAPRGPGAWMRVFANTVEGSVGGGALEHRAIARARAMLREGAGPGAGAETLTLPLGPDLGQCCGGRVRLRLEPGGDAGPLAAAEAAARPVAMIHGAGHVGRALAAALALLPVRTVVLDGRESELAQAPGAVERRLTALPEAEVAAAPAGAAHVVTTHDHGLDFLIATAALARGDAAYVGLIGSATKRARFERFARGRGVDPAPLVCPVGAMGGAGLADKRPAVIAAMVAAELMAAFAAARGG</sequence>
<evidence type="ECO:0000313" key="4">
    <source>
        <dbReference type="Proteomes" id="UP000198703"/>
    </source>
</evidence>
<dbReference type="OrthoDB" id="61481at2"/>
<dbReference type="PANTHER" id="PTHR30388">
    <property type="entry name" value="ALDEHYDE OXIDOREDUCTASE MOLYBDENUM COFACTOR ASSEMBLY PROTEIN"/>
    <property type="match status" value="1"/>
</dbReference>
<reference evidence="3 4" key="1">
    <citation type="submission" date="2016-10" db="EMBL/GenBank/DDBJ databases">
        <authorList>
            <person name="de Groot N.N."/>
        </authorList>
    </citation>
    <scope>NUCLEOTIDE SEQUENCE [LARGE SCALE GENOMIC DNA]</scope>
    <source>
        <strain evidence="3 4">DSM 15345</strain>
    </source>
</reference>
<evidence type="ECO:0000313" key="3">
    <source>
        <dbReference type="EMBL" id="SEA15293.1"/>
    </source>
</evidence>
<feature type="domain" description="XdhC- CoxI" evidence="1">
    <location>
        <begin position="3"/>
        <end position="60"/>
    </location>
</feature>
<dbReference type="STRING" id="89524.SAMN05444370_103260"/>
<dbReference type="InterPro" id="IPR014308">
    <property type="entry name" value="Xanthine_DH_XdhC"/>
</dbReference>
<dbReference type="AlphaFoldDB" id="A0A1H3YUR1"/>